<sequence length="117" mass="13787">MAIYLKDRVLELELKMIAMLINIANTHFKQLPLEKLLEDLNKIVEHPNRNITTLKTLKKYLSLLEKDIKVITKLHTTNIDSKFANYYRLNFSLEETSLRIKDYFSKKLISKPPKAII</sequence>
<name>A0ABR6PB80_9SPIR</name>
<evidence type="ECO:0000313" key="2">
    <source>
        <dbReference type="Proteomes" id="UP000555838"/>
    </source>
</evidence>
<comment type="caution">
    <text evidence="1">The sequence shown here is derived from an EMBL/GenBank/DDBJ whole genome shotgun (WGS) entry which is preliminary data.</text>
</comment>
<gene>
    <name evidence="1" type="ORF">HNP68_001144</name>
</gene>
<dbReference type="EMBL" id="JACHFG010000013">
    <property type="protein sequence ID" value="MBB6043522.1"/>
    <property type="molecule type" value="Genomic_DNA"/>
</dbReference>
<organism evidence="1 2">
    <name type="scientific">Borreliella yangtzensis</name>
    <dbReference type="NCBI Taxonomy" id="683292"/>
    <lineage>
        <taxon>Bacteria</taxon>
        <taxon>Pseudomonadati</taxon>
        <taxon>Spirochaetota</taxon>
        <taxon>Spirochaetia</taxon>
        <taxon>Spirochaetales</taxon>
        <taxon>Borreliaceae</taxon>
        <taxon>Borreliella</taxon>
    </lineage>
</organism>
<evidence type="ECO:0000313" key="1">
    <source>
        <dbReference type="EMBL" id="MBB6043522.1"/>
    </source>
</evidence>
<dbReference type="Pfam" id="PF02414">
    <property type="entry name" value="Borrelia_orfA"/>
    <property type="match status" value="1"/>
</dbReference>
<accession>A0ABR6PB80</accession>
<reference evidence="1 2" key="1">
    <citation type="submission" date="2020-08" db="EMBL/GenBank/DDBJ databases">
        <title>Genomic Encyclopedia of Type Strains, Phase IV (KMG-IV): sequencing the most valuable type-strain genomes for metagenomic binning, comparative biology and taxonomic classification.</title>
        <authorList>
            <person name="Goeker M."/>
        </authorList>
    </citation>
    <scope>NUCLEOTIDE SEQUENCE [LARGE SCALE GENOMIC DNA]</scope>
    <source>
        <strain evidence="1 2">DSM 24625</strain>
    </source>
</reference>
<dbReference type="InterPro" id="IPR003459">
    <property type="entry name" value="Borrelia_plasmid_OrfA"/>
</dbReference>
<protein>
    <submittedName>
        <fullName evidence="1">Uncharacterized protein</fullName>
    </submittedName>
</protein>
<dbReference type="Proteomes" id="UP000555838">
    <property type="component" value="Unassembled WGS sequence"/>
</dbReference>
<proteinExistence type="predicted"/>
<keyword evidence="2" id="KW-1185">Reference proteome</keyword>